<name>A0AA42DMJ4_9FIRM</name>
<dbReference type="InterPro" id="IPR007530">
    <property type="entry name" value="Aminoglycoside_adenylylTfrase"/>
</dbReference>
<dbReference type="Gene3D" id="3.30.460.10">
    <property type="entry name" value="Beta Polymerase, domain 2"/>
    <property type="match status" value="1"/>
</dbReference>
<dbReference type="SUPFAM" id="SSF81301">
    <property type="entry name" value="Nucleotidyltransferase"/>
    <property type="match status" value="1"/>
</dbReference>
<sequence>MRTEQEMFDLIIGIAKQDPRIHAVYMNGSRTNSNVPKDIFQDYDIIYVVSETKPFYEDETWIDHFSERLYMQMPEKSDVLRGEDCNLEDTYGWLIQFADGNRLDLHVSRVAYAKKDLLADTLCMILLDKQSVLPMIPPSTDENYHVQRPTLYEFLGVCNEFWWCLNNVAKGLWREEIPYVMDMVNACIRPQLVSLLSWKIGLDTNFSCSVGKSAKYMDRYLDQETYNRFLATYAPADLEQMWQATFIMCKLFDEVAKEVADRLGYRYNQAEADASYKHLEHVHQLPKDATHIY</sequence>
<keyword evidence="2" id="KW-1185">Reference proteome</keyword>
<reference evidence="1" key="1">
    <citation type="journal article" date="2023" name="Int. J. Syst. Evol. Microbiol.">
        <title>&lt;i&gt;Holtiella tumoricola&lt;/i&gt; gen. nov. sp. nov., isolated from a human clinical sample.</title>
        <authorList>
            <person name="Allen-Vercoe E."/>
            <person name="Daigneault M.C."/>
            <person name="Vancuren S.J."/>
            <person name="Cochrane K."/>
            <person name="O'Neal L.L."/>
            <person name="Sankaranarayanan K."/>
            <person name="Lawson P.A."/>
        </authorList>
    </citation>
    <scope>NUCLEOTIDE SEQUENCE</scope>
    <source>
        <strain evidence="1">CC70A</strain>
    </source>
</reference>
<proteinExistence type="predicted"/>
<dbReference type="PIRSF" id="PIRSF000812">
    <property type="entry name" value="AAD"/>
    <property type="match status" value="1"/>
</dbReference>
<dbReference type="EMBL" id="JAQIFT010000040">
    <property type="protein sequence ID" value="MDA3731724.1"/>
    <property type="molecule type" value="Genomic_DNA"/>
</dbReference>
<gene>
    <name evidence="1" type="ORF">PBV87_09565</name>
</gene>
<dbReference type="Proteomes" id="UP001169242">
    <property type="component" value="Unassembled WGS sequence"/>
</dbReference>
<dbReference type="InterPro" id="IPR043519">
    <property type="entry name" value="NT_sf"/>
</dbReference>
<evidence type="ECO:0000313" key="1">
    <source>
        <dbReference type="EMBL" id="MDA3731724.1"/>
    </source>
</evidence>
<dbReference type="AlphaFoldDB" id="A0AA42DMJ4"/>
<comment type="caution">
    <text evidence="1">The sequence shown here is derived from an EMBL/GenBank/DDBJ whole genome shotgun (WGS) entry which is preliminary data.</text>
</comment>
<protein>
    <submittedName>
        <fullName evidence="1">Aminoglycoside 6-adenylyltransferase</fullName>
    </submittedName>
</protein>
<accession>A0AA42DMJ4</accession>
<dbReference type="SUPFAM" id="SSF81631">
    <property type="entry name" value="PAP/OAS1 substrate-binding domain"/>
    <property type="match status" value="1"/>
</dbReference>
<evidence type="ECO:0000313" key="2">
    <source>
        <dbReference type="Proteomes" id="UP001169242"/>
    </source>
</evidence>
<dbReference type="RefSeq" id="WP_271012077.1">
    <property type="nucleotide sequence ID" value="NZ_JAQIFT010000040.1"/>
</dbReference>
<dbReference type="Gene3D" id="1.20.120.330">
    <property type="entry name" value="Nucleotidyltransferases domain 2"/>
    <property type="match status" value="1"/>
</dbReference>
<organism evidence="1 2">
    <name type="scientific">Holtiella tumoricola</name>
    <dbReference type="NCBI Taxonomy" id="3018743"/>
    <lineage>
        <taxon>Bacteria</taxon>
        <taxon>Bacillati</taxon>
        <taxon>Bacillota</taxon>
        <taxon>Clostridia</taxon>
        <taxon>Lachnospirales</taxon>
        <taxon>Cellulosilyticaceae</taxon>
        <taxon>Holtiella</taxon>
    </lineage>
</organism>
<dbReference type="Pfam" id="PF04439">
    <property type="entry name" value="Adenyl_transf"/>
    <property type="match status" value="1"/>
</dbReference>